<gene>
    <name evidence="1" type="ORF">LRP49_01090</name>
</gene>
<dbReference type="PIRSF" id="PIRSF000709">
    <property type="entry name" value="6PFK_2-Ptase"/>
    <property type="match status" value="1"/>
</dbReference>
<dbReference type="PROSITE" id="PS00175">
    <property type="entry name" value="PG_MUTASE"/>
    <property type="match status" value="1"/>
</dbReference>
<dbReference type="RefSeq" id="WP_274139586.1">
    <property type="nucleotide sequence ID" value="NZ_JAJUBB010000001.1"/>
</dbReference>
<dbReference type="Pfam" id="PF00300">
    <property type="entry name" value="His_Phos_1"/>
    <property type="match status" value="1"/>
</dbReference>
<dbReference type="Gene3D" id="3.40.50.1240">
    <property type="entry name" value="Phosphoglycerate mutase-like"/>
    <property type="match status" value="1"/>
</dbReference>
<dbReference type="InterPro" id="IPR001345">
    <property type="entry name" value="PG/BPGM_mutase_AS"/>
</dbReference>
<dbReference type="PANTHER" id="PTHR47821:SF2">
    <property type="entry name" value="PHOSPHOGLYCERATE MUTASE FAMILY PROTEIN"/>
    <property type="match status" value="1"/>
</dbReference>
<accession>A0ABT5QFM6</accession>
<proteinExistence type="predicted"/>
<dbReference type="SUPFAM" id="SSF53254">
    <property type="entry name" value="Phosphoglycerate mutase-like"/>
    <property type="match status" value="1"/>
</dbReference>
<keyword evidence="2" id="KW-1185">Reference proteome</keyword>
<evidence type="ECO:0000313" key="1">
    <source>
        <dbReference type="EMBL" id="MDD1779777.1"/>
    </source>
</evidence>
<dbReference type="Proteomes" id="UP001149821">
    <property type="component" value="Unassembled WGS sequence"/>
</dbReference>
<sequence length="190" mass="21301">MTELKNTYMIMRHGQSEANVADIVVSDPNIGCDNYGLTPLGKEQARETAFASRDKQIDVIYCSDFKRTRETADIVAHVLSLAPPITDIRLRERYFGAYEGLSSSSYSEVWEKDALDSTQEERGVESTMNVRARALAAIADLERLYTDKVILLVSHGDTLQILSSAFHNIESGSHRSLPHHETGEIKILMR</sequence>
<dbReference type="EMBL" id="JAJUBB010000001">
    <property type="protein sequence ID" value="MDD1779777.1"/>
    <property type="molecule type" value="Genomic_DNA"/>
</dbReference>
<dbReference type="InterPro" id="IPR029033">
    <property type="entry name" value="His_PPase_superfam"/>
</dbReference>
<reference evidence="1" key="1">
    <citation type="submission" date="2021-12" db="EMBL/GenBank/DDBJ databases">
        <title>Enterovibrio ZSDZ35 sp. nov. and Enterovibrio ZSDZ42 sp. nov., isolated from coastal seawater in Qingdao.</title>
        <authorList>
            <person name="Zhang P."/>
        </authorList>
    </citation>
    <scope>NUCLEOTIDE SEQUENCE</scope>
    <source>
        <strain evidence="1">ZSDZ35</strain>
    </source>
</reference>
<evidence type="ECO:0000313" key="2">
    <source>
        <dbReference type="Proteomes" id="UP001149821"/>
    </source>
</evidence>
<dbReference type="PANTHER" id="PTHR47821">
    <property type="entry name" value="PHOSPHOGLYCERATE MUTASE FAMILY PROTEIN"/>
    <property type="match status" value="1"/>
</dbReference>
<dbReference type="InterPro" id="IPR013078">
    <property type="entry name" value="His_Pase_superF_clade-1"/>
</dbReference>
<protein>
    <submittedName>
        <fullName evidence="1">Histidine phosphatase family protein</fullName>
    </submittedName>
</protein>
<dbReference type="CDD" id="cd07067">
    <property type="entry name" value="HP_PGM_like"/>
    <property type="match status" value="1"/>
</dbReference>
<comment type="caution">
    <text evidence="1">The sequence shown here is derived from an EMBL/GenBank/DDBJ whole genome shotgun (WGS) entry which is preliminary data.</text>
</comment>
<organism evidence="1 2">
    <name type="scientific">Enterovibrio qingdaonensis</name>
    <dbReference type="NCBI Taxonomy" id="2899818"/>
    <lineage>
        <taxon>Bacteria</taxon>
        <taxon>Pseudomonadati</taxon>
        <taxon>Pseudomonadota</taxon>
        <taxon>Gammaproteobacteria</taxon>
        <taxon>Vibrionales</taxon>
        <taxon>Vibrionaceae</taxon>
        <taxon>Enterovibrio</taxon>
    </lineage>
</organism>
<name>A0ABT5QFM6_9GAMM</name>
<dbReference type="SMART" id="SM00855">
    <property type="entry name" value="PGAM"/>
    <property type="match status" value="1"/>
</dbReference>